<proteinExistence type="predicted"/>
<dbReference type="CDD" id="cd11717">
    <property type="entry name" value="THUMP_THUMPD1_like"/>
    <property type="match status" value="1"/>
</dbReference>
<organism evidence="4 5">
    <name type="scientific">Chrysophaeum taylorii</name>
    <dbReference type="NCBI Taxonomy" id="2483200"/>
    <lineage>
        <taxon>Eukaryota</taxon>
        <taxon>Sar</taxon>
        <taxon>Stramenopiles</taxon>
        <taxon>Ochrophyta</taxon>
        <taxon>Pelagophyceae</taxon>
        <taxon>Pelagomonadales</taxon>
        <taxon>Pelagomonadaceae</taxon>
        <taxon>Chrysophaeum</taxon>
    </lineage>
</organism>
<dbReference type="FunFam" id="3.30.2300.10:FF:000001">
    <property type="entry name" value="THUMP domain-containing protein 1"/>
    <property type="match status" value="1"/>
</dbReference>
<accession>A0AAD7XEM4</accession>
<reference evidence="4" key="1">
    <citation type="submission" date="2023-01" db="EMBL/GenBank/DDBJ databases">
        <title>Metagenome sequencing of chrysophaentin producing Chrysophaeum taylorii.</title>
        <authorList>
            <person name="Davison J."/>
            <person name="Bewley C."/>
        </authorList>
    </citation>
    <scope>NUCLEOTIDE SEQUENCE</scope>
    <source>
        <strain evidence="4">NIES-1699</strain>
    </source>
</reference>
<dbReference type="AlphaFoldDB" id="A0AAD7XEM4"/>
<evidence type="ECO:0000259" key="3">
    <source>
        <dbReference type="PROSITE" id="PS51165"/>
    </source>
</evidence>
<dbReference type="GO" id="GO:0003723">
    <property type="term" value="F:RNA binding"/>
    <property type="evidence" value="ECO:0007669"/>
    <property type="project" value="UniProtKB-UniRule"/>
</dbReference>
<dbReference type="PROSITE" id="PS51165">
    <property type="entry name" value="THUMP"/>
    <property type="match status" value="1"/>
</dbReference>
<keyword evidence="1" id="KW-0694">RNA-binding</keyword>
<evidence type="ECO:0000256" key="2">
    <source>
        <dbReference type="SAM" id="MobiDB-lite"/>
    </source>
</evidence>
<dbReference type="SMART" id="SM00981">
    <property type="entry name" value="THUMP"/>
    <property type="match status" value="1"/>
</dbReference>
<gene>
    <name evidence="4" type="ORF">CTAYLR_003032</name>
</gene>
<protein>
    <recommendedName>
        <fullName evidence="3">THUMP domain-containing protein</fullName>
    </recommendedName>
</protein>
<evidence type="ECO:0000256" key="1">
    <source>
        <dbReference type="PROSITE-ProRule" id="PRU00529"/>
    </source>
</evidence>
<dbReference type="Pfam" id="PF02926">
    <property type="entry name" value="THUMP"/>
    <property type="match status" value="1"/>
</dbReference>
<dbReference type="InterPro" id="IPR040183">
    <property type="entry name" value="THUMPD1-like"/>
</dbReference>
<evidence type="ECO:0000313" key="4">
    <source>
        <dbReference type="EMBL" id="KAJ8598362.1"/>
    </source>
</evidence>
<dbReference type="PANTHER" id="PTHR13452">
    <property type="entry name" value="THUMP DOMAIN CONTAINING PROTEIN 1-RELATED"/>
    <property type="match status" value="1"/>
</dbReference>
<keyword evidence="5" id="KW-1185">Reference proteome</keyword>
<feature type="domain" description="THUMP" evidence="3">
    <location>
        <begin position="133"/>
        <end position="240"/>
    </location>
</feature>
<feature type="region of interest" description="Disordered" evidence="2">
    <location>
        <begin position="1"/>
        <end position="35"/>
    </location>
</feature>
<name>A0AAD7XEM4_9STRA</name>
<dbReference type="GO" id="GO:0006400">
    <property type="term" value="P:tRNA modification"/>
    <property type="evidence" value="ECO:0007669"/>
    <property type="project" value="InterPro"/>
</dbReference>
<dbReference type="EMBL" id="JAQMWT010000675">
    <property type="protein sequence ID" value="KAJ8598362.1"/>
    <property type="molecule type" value="Genomic_DNA"/>
</dbReference>
<dbReference type="InterPro" id="IPR004114">
    <property type="entry name" value="THUMP_dom"/>
</dbReference>
<comment type="caution">
    <text evidence="4">The sequence shown here is derived from an EMBL/GenBank/DDBJ whole genome shotgun (WGS) entry which is preliminary data.</text>
</comment>
<evidence type="ECO:0000313" key="5">
    <source>
        <dbReference type="Proteomes" id="UP001230188"/>
    </source>
</evidence>
<dbReference type="SUPFAM" id="SSF143437">
    <property type="entry name" value="THUMP domain-like"/>
    <property type="match status" value="1"/>
</dbReference>
<sequence>MEEAKKRKTTTTTTKNLGPEPPVKKKKKYLKPNVPSSVNALRGRSAIMCTCSGRDERKALGEAVDLVEAYVDKLYPREEKEEVVTLSIRERLKQEAAALRSEQRVVPQDLETQGVLYLTIEDPDVDVVKLAKTIVDDVASGTPGSRLLIRMMPLATVCYASLEEIRDAAKPLVARVFSDEKKSSYKVAIKRRNNSDFPRQEAIETLAALVPEPHPVDLENPDVTILVEVFKSIAGVSVVPGYAAHHDFNLRRIKECAIKTKSTPTPDDDDAAA</sequence>
<dbReference type="PANTHER" id="PTHR13452:SF10">
    <property type="entry name" value="THUMP DOMAIN-CONTAINING PROTEIN 1"/>
    <property type="match status" value="1"/>
</dbReference>
<dbReference type="Proteomes" id="UP001230188">
    <property type="component" value="Unassembled WGS sequence"/>
</dbReference>
<dbReference type="Gene3D" id="3.30.2300.10">
    <property type="entry name" value="THUMP superfamily"/>
    <property type="match status" value="1"/>
</dbReference>